<dbReference type="AlphaFoldDB" id="A0A132NKP0"/>
<proteinExistence type="predicted"/>
<accession>A0A132NKP0</accession>
<dbReference type="SUPFAM" id="SSF46785">
    <property type="entry name" value="Winged helix' DNA-binding domain"/>
    <property type="match status" value="1"/>
</dbReference>
<dbReference type="PANTHER" id="PTHR44846:SF17">
    <property type="entry name" value="GNTR-FAMILY TRANSCRIPTIONAL REGULATOR"/>
    <property type="match status" value="1"/>
</dbReference>
<dbReference type="PATRIC" id="fig|1469144.8.peg.1338"/>
<name>A0A132NKP0_9ACTN</name>
<dbReference type="Pfam" id="PF07702">
    <property type="entry name" value="UTRA"/>
    <property type="match status" value="1"/>
</dbReference>
<reference evidence="6 8" key="2">
    <citation type="submission" date="2015-02" db="EMBL/GenBank/DDBJ databases">
        <title>Physiological reanalysis, assessment of diazotrophy, and genome sequences of multiple isolates of Streptomyces thermoautotrophicus.</title>
        <authorList>
            <person name="MacKellar D.C."/>
            <person name="Lieber L."/>
            <person name="Norman J."/>
            <person name="Bolger A."/>
            <person name="Tobin C."/>
            <person name="Murray J.W."/>
            <person name="Prell J."/>
        </authorList>
    </citation>
    <scope>NUCLEOTIDE SEQUENCE [LARGE SCALE GENOMIC DNA]</scope>
    <source>
        <strain evidence="6 8">UBT1</strain>
    </source>
</reference>
<dbReference type="SMART" id="SM00345">
    <property type="entry name" value="HTH_GNTR"/>
    <property type="match status" value="1"/>
</dbReference>
<dbReference type="EMBL" id="JYIK01000379">
    <property type="protein sequence ID" value="KWX10624.1"/>
    <property type="molecule type" value="Genomic_DNA"/>
</dbReference>
<keyword evidence="3" id="KW-0804">Transcription</keyword>
<dbReference type="InterPro" id="IPR036390">
    <property type="entry name" value="WH_DNA-bd_sf"/>
</dbReference>
<dbReference type="SUPFAM" id="SSF64288">
    <property type="entry name" value="Chorismate lyase-like"/>
    <property type="match status" value="1"/>
</dbReference>
<evidence type="ECO:0000259" key="4">
    <source>
        <dbReference type="PROSITE" id="PS50949"/>
    </source>
</evidence>
<evidence type="ECO:0000256" key="1">
    <source>
        <dbReference type="ARBA" id="ARBA00023015"/>
    </source>
</evidence>
<dbReference type="Proteomes" id="UP000070598">
    <property type="component" value="Unassembled WGS sequence"/>
</dbReference>
<evidence type="ECO:0000313" key="5">
    <source>
        <dbReference type="EMBL" id="KWW98355.1"/>
    </source>
</evidence>
<evidence type="ECO:0000256" key="3">
    <source>
        <dbReference type="ARBA" id="ARBA00023163"/>
    </source>
</evidence>
<dbReference type="InterPro" id="IPR011663">
    <property type="entry name" value="UTRA"/>
</dbReference>
<dbReference type="Gene3D" id="1.10.10.10">
    <property type="entry name" value="Winged helix-like DNA-binding domain superfamily/Winged helix DNA-binding domain"/>
    <property type="match status" value="1"/>
</dbReference>
<dbReference type="CDD" id="cd07377">
    <property type="entry name" value="WHTH_GntR"/>
    <property type="match status" value="1"/>
</dbReference>
<dbReference type="GO" id="GO:0003677">
    <property type="term" value="F:DNA binding"/>
    <property type="evidence" value="ECO:0007669"/>
    <property type="project" value="UniProtKB-KW"/>
</dbReference>
<dbReference type="InterPro" id="IPR050679">
    <property type="entry name" value="Bact_HTH_transcr_reg"/>
</dbReference>
<dbReference type="InterPro" id="IPR036388">
    <property type="entry name" value="WH-like_DNA-bd_sf"/>
</dbReference>
<dbReference type="InterPro" id="IPR028978">
    <property type="entry name" value="Chorismate_lyase_/UTRA_dom_sf"/>
</dbReference>
<organism evidence="6 7">
    <name type="scientific">Carbonactinospora thermoautotrophica</name>
    <dbReference type="NCBI Taxonomy" id="1469144"/>
    <lineage>
        <taxon>Bacteria</taxon>
        <taxon>Bacillati</taxon>
        <taxon>Actinomycetota</taxon>
        <taxon>Actinomycetes</taxon>
        <taxon>Kitasatosporales</taxon>
        <taxon>Carbonactinosporaceae</taxon>
        <taxon>Carbonactinospora</taxon>
    </lineage>
</organism>
<gene>
    <name evidence="5" type="ORF">TH66_23285</name>
    <name evidence="6" type="ORF">TR74_02530</name>
</gene>
<dbReference type="PANTHER" id="PTHR44846">
    <property type="entry name" value="MANNOSYL-D-GLYCERATE TRANSPORT/METABOLISM SYSTEM REPRESSOR MNGR-RELATED"/>
    <property type="match status" value="1"/>
</dbReference>
<dbReference type="EMBL" id="JYIJ01000019">
    <property type="protein sequence ID" value="KWW98355.1"/>
    <property type="molecule type" value="Genomic_DNA"/>
</dbReference>
<keyword evidence="1" id="KW-0805">Transcription regulation</keyword>
<evidence type="ECO:0000313" key="6">
    <source>
        <dbReference type="EMBL" id="KWX10624.1"/>
    </source>
</evidence>
<sequence>MVGKADPRPAYLRIADDLRSRIVDGTLPPGTRLPSRAQLAREYGVAESVALEAMRLLVSEGFVETRPGSGSYVRRRPQVRRLVRSWYREKRGDSPFRADMAAQGRQGSWESHSETTTAPPVIAERLGVPPGEPVMRTNYVFYADGEPVMLSTSYEPLTITRNTPIVLPEEGPYAGKGVVERMAAIGVNVTHAAEAVTARPVLAPEAELLKVPTGTTIIRIARTYYADERAVETADITIPADRYEIIYHIPVGD</sequence>
<dbReference type="Proteomes" id="UP000070659">
    <property type="component" value="Unassembled WGS sequence"/>
</dbReference>
<comment type="caution">
    <text evidence="6">The sequence shown here is derived from an EMBL/GenBank/DDBJ whole genome shotgun (WGS) entry which is preliminary data.</text>
</comment>
<dbReference type="Gene3D" id="3.40.1410.10">
    <property type="entry name" value="Chorismate lyase-like"/>
    <property type="match status" value="1"/>
</dbReference>
<feature type="domain" description="HTH gntR-type" evidence="4">
    <location>
        <begin position="8"/>
        <end position="76"/>
    </location>
</feature>
<evidence type="ECO:0000256" key="2">
    <source>
        <dbReference type="ARBA" id="ARBA00023125"/>
    </source>
</evidence>
<evidence type="ECO:0000313" key="7">
    <source>
        <dbReference type="Proteomes" id="UP000070598"/>
    </source>
</evidence>
<dbReference type="SMART" id="SM00866">
    <property type="entry name" value="UTRA"/>
    <property type="match status" value="1"/>
</dbReference>
<protein>
    <recommendedName>
        <fullName evidence="4">HTH gntR-type domain-containing protein</fullName>
    </recommendedName>
</protein>
<evidence type="ECO:0000313" key="8">
    <source>
        <dbReference type="Proteomes" id="UP000070659"/>
    </source>
</evidence>
<dbReference type="InterPro" id="IPR000524">
    <property type="entry name" value="Tscrpt_reg_HTH_GntR"/>
</dbReference>
<dbReference type="GO" id="GO:0003700">
    <property type="term" value="F:DNA-binding transcription factor activity"/>
    <property type="evidence" value="ECO:0007669"/>
    <property type="project" value="InterPro"/>
</dbReference>
<dbReference type="Pfam" id="PF00392">
    <property type="entry name" value="GntR"/>
    <property type="match status" value="1"/>
</dbReference>
<dbReference type="GO" id="GO:0045892">
    <property type="term" value="P:negative regulation of DNA-templated transcription"/>
    <property type="evidence" value="ECO:0007669"/>
    <property type="project" value="TreeGrafter"/>
</dbReference>
<keyword evidence="2" id="KW-0238">DNA-binding</keyword>
<reference evidence="7" key="1">
    <citation type="submission" date="2015-02" db="EMBL/GenBank/DDBJ databases">
        <title>Physiological reanalysis, assessment of diazotrophy, and genome sequences of multiple isolates of Streptomyces thermoautotrophicus.</title>
        <authorList>
            <person name="MacKellar D.C."/>
            <person name="Lieber L."/>
            <person name="Norman J."/>
            <person name="Bolger A."/>
            <person name="Tobin C."/>
            <person name="Murray J.W."/>
            <person name="Friesen M."/>
            <person name="Prell J."/>
        </authorList>
    </citation>
    <scope>NUCLEOTIDE SEQUENCE [LARGE SCALE GENOMIC DNA]</scope>
    <source>
        <strain evidence="7">UBT1</strain>
    </source>
</reference>
<dbReference type="PROSITE" id="PS50949">
    <property type="entry name" value="HTH_GNTR"/>
    <property type="match status" value="1"/>
</dbReference>